<comment type="caution">
    <text evidence="1">The sequence shown here is derived from an EMBL/GenBank/DDBJ whole genome shotgun (WGS) entry which is preliminary data.</text>
</comment>
<dbReference type="STRING" id="1081109.A0A167WXD8"/>
<organism evidence="1 2">
    <name type="scientific">Moelleriella libera RCEF 2490</name>
    <dbReference type="NCBI Taxonomy" id="1081109"/>
    <lineage>
        <taxon>Eukaryota</taxon>
        <taxon>Fungi</taxon>
        <taxon>Dikarya</taxon>
        <taxon>Ascomycota</taxon>
        <taxon>Pezizomycotina</taxon>
        <taxon>Sordariomycetes</taxon>
        <taxon>Hypocreomycetidae</taxon>
        <taxon>Hypocreales</taxon>
        <taxon>Clavicipitaceae</taxon>
        <taxon>Moelleriella</taxon>
    </lineage>
</organism>
<dbReference type="AlphaFoldDB" id="A0A167WXD8"/>
<dbReference type="Proteomes" id="UP000078544">
    <property type="component" value="Unassembled WGS sequence"/>
</dbReference>
<evidence type="ECO:0000313" key="1">
    <source>
        <dbReference type="EMBL" id="KZZ89386.1"/>
    </source>
</evidence>
<evidence type="ECO:0000313" key="2">
    <source>
        <dbReference type="Proteomes" id="UP000078544"/>
    </source>
</evidence>
<proteinExistence type="predicted"/>
<accession>A0A167WXD8</accession>
<sequence>MEAHEEDSAPYYCITEARCRLCQFALRDNELVYAGDDRVSGESEFQQQRSIYDEDLNINIHMCLGDNCLSRIKATVCFHSRCYKVRSYTVTPAFLDATQYAFIAPPHEEQRRADYIRRALAQNLQKAAGWPSTLPLELWLMIAALLVQECAVVTTEERVHCDEAVGDSMLDLEQPVYATYVKVDGRYYVQRLLNAPETNGGKQAYLLLPARTQKQGQDDVGHGKDLFVAEDHVGIRQVVFVSPHHRDEWCRCHPNIPGAWWRHIPRGAIFSNITIKTNVGDDGA</sequence>
<dbReference type="OrthoDB" id="4932032at2759"/>
<reference evidence="1 2" key="1">
    <citation type="journal article" date="2016" name="Genome Biol. Evol.">
        <title>Divergent and convergent evolution of fungal pathogenicity.</title>
        <authorList>
            <person name="Shang Y."/>
            <person name="Xiao G."/>
            <person name="Zheng P."/>
            <person name="Cen K."/>
            <person name="Zhan S."/>
            <person name="Wang C."/>
        </authorList>
    </citation>
    <scope>NUCLEOTIDE SEQUENCE [LARGE SCALE GENOMIC DNA]</scope>
    <source>
        <strain evidence="1 2">RCEF 2490</strain>
    </source>
</reference>
<protein>
    <submittedName>
        <fullName evidence="1">Uncharacterized protein</fullName>
    </submittedName>
</protein>
<keyword evidence="2" id="KW-1185">Reference proteome</keyword>
<dbReference type="EMBL" id="AZGY01000025">
    <property type="protein sequence ID" value="KZZ89386.1"/>
    <property type="molecule type" value="Genomic_DNA"/>
</dbReference>
<gene>
    <name evidence="1" type="ORF">AAL_07685</name>
</gene>
<name>A0A167WXD8_9HYPO</name>